<dbReference type="CDD" id="cd05797">
    <property type="entry name" value="Ribosomal_L10"/>
    <property type="match status" value="1"/>
</dbReference>
<dbReference type="Pfam" id="PF00466">
    <property type="entry name" value="Ribosomal_L10"/>
    <property type="match status" value="1"/>
</dbReference>
<dbReference type="InterPro" id="IPR001790">
    <property type="entry name" value="Ribosomal_uL10"/>
</dbReference>
<reference evidence="4 5" key="1">
    <citation type="submission" date="2020-12" db="EMBL/GenBank/DDBJ databases">
        <title>Effect of drift, selection, and recombination on the evolution of hybrid genomes in Candida yeast pathogens.</title>
        <authorList>
            <person name="Mixao V."/>
            <person name="Ksiezopolska E."/>
            <person name="Saus E."/>
            <person name="Boekhout T."/>
            <person name="Gacser A."/>
            <person name="Gabaldon T."/>
        </authorList>
    </citation>
    <scope>NUCLEOTIDE SEQUENCE [LARGE SCALE GENOMIC DNA]</scope>
    <source>
        <strain evidence="4 5">BP57</strain>
    </source>
</reference>
<protein>
    <recommendedName>
        <fullName evidence="6">Mrpl11 protein</fullName>
    </recommendedName>
</protein>
<dbReference type="RefSeq" id="XP_067547588.1">
    <property type="nucleotide sequence ID" value="XM_067693027.1"/>
</dbReference>
<organism evidence="4 5">
    <name type="scientific">Candida metapsilosis</name>
    <dbReference type="NCBI Taxonomy" id="273372"/>
    <lineage>
        <taxon>Eukaryota</taxon>
        <taxon>Fungi</taxon>
        <taxon>Dikarya</taxon>
        <taxon>Ascomycota</taxon>
        <taxon>Saccharomycotina</taxon>
        <taxon>Pichiomycetes</taxon>
        <taxon>Debaryomycetaceae</taxon>
        <taxon>Candida/Lodderomyces clade</taxon>
        <taxon>Candida</taxon>
    </lineage>
</organism>
<dbReference type="AlphaFoldDB" id="A0A8H7ZGZ4"/>
<dbReference type="GeneID" id="93652629"/>
<evidence type="ECO:0000256" key="2">
    <source>
        <dbReference type="ARBA" id="ARBA00022980"/>
    </source>
</evidence>
<dbReference type="Gene3D" id="3.30.70.1730">
    <property type="match status" value="1"/>
</dbReference>
<accession>A0A8H7ZGZ4</accession>
<proteinExistence type="inferred from homology"/>
<keyword evidence="5" id="KW-1185">Reference proteome</keyword>
<name>A0A8H7ZGZ4_9ASCO</name>
<evidence type="ECO:0000256" key="1">
    <source>
        <dbReference type="ARBA" id="ARBA00008889"/>
    </source>
</evidence>
<gene>
    <name evidence="4" type="ORF">I9W82_004000</name>
</gene>
<evidence type="ECO:0000256" key="3">
    <source>
        <dbReference type="ARBA" id="ARBA00023274"/>
    </source>
</evidence>
<sequence length="251" mass="28550">MIVRSISIRRSPVATFLRPSTLSFHHSFSSSTSTSNEFTPTTQEHVNFLQRTTEKPLFSRKTYLIDNYKHLNDTNEILLFVHHNNLNKAENKKIRQDLTKIGGGTKLTMLKNTLYQTYLKSSHEQDPASKGMTHKNRNRNHPLSPLFVGPTACISITDCEPFKVQQILKLLKSMNEKLIVVGAKVEKSFMNRLQIEEFKDLPNKQGLQGQLVGLLTMLGGVGLVRTLETPGHMVYLTMEQRAKDLDPSKEE</sequence>
<dbReference type="GO" id="GO:1990904">
    <property type="term" value="C:ribonucleoprotein complex"/>
    <property type="evidence" value="ECO:0007669"/>
    <property type="project" value="UniProtKB-KW"/>
</dbReference>
<dbReference type="PANTHER" id="PTHR11560">
    <property type="entry name" value="39S RIBOSOMAL PROTEIN L10, MITOCHONDRIAL"/>
    <property type="match status" value="1"/>
</dbReference>
<dbReference type="InterPro" id="IPR043141">
    <property type="entry name" value="Ribosomal_uL10-like_sf"/>
</dbReference>
<dbReference type="EMBL" id="JAEOAQ010000005">
    <property type="protein sequence ID" value="KAG5418472.1"/>
    <property type="molecule type" value="Genomic_DNA"/>
</dbReference>
<keyword evidence="3" id="KW-0687">Ribonucleoprotein</keyword>
<dbReference type="Proteomes" id="UP000669133">
    <property type="component" value="Unassembled WGS sequence"/>
</dbReference>
<evidence type="ECO:0000313" key="4">
    <source>
        <dbReference type="EMBL" id="KAG5418472.1"/>
    </source>
</evidence>
<dbReference type="OrthoDB" id="360689at2759"/>
<evidence type="ECO:0008006" key="6">
    <source>
        <dbReference type="Google" id="ProtNLM"/>
    </source>
</evidence>
<comment type="similarity">
    <text evidence="1">Belongs to the universal ribosomal protein uL10 family.</text>
</comment>
<evidence type="ECO:0000313" key="5">
    <source>
        <dbReference type="Proteomes" id="UP000669133"/>
    </source>
</evidence>
<dbReference type="SUPFAM" id="SSF160369">
    <property type="entry name" value="Ribosomal protein L10-like"/>
    <property type="match status" value="1"/>
</dbReference>
<dbReference type="InterPro" id="IPR047865">
    <property type="entry name" value="Ribosomal_uL10_bac_type"/>
</dbReference>
<dbReference type="GO" id="GO:0005840">
    <property type="term" value="C:ribosome"/>
    <property type="evidence" value="ECO:0007669"/>
    <property type="project" value="UniProtKB-KW"/>
</dbReference>
<comment type="caution">
    <text evidence="4">The sequence shown here is derived from an EMBL/GenBank/DDBJ whole genome shotgun (WGS) entry which is preliminary data.</text>
</comment>
<keyword evidence="2" id="KW-0689">Ribosomal protein</keyword>